<evidence type="ECO:0000313" key="2">
    <source>
        <dbReference type="Proteomes" id="UP000050525"/>
    </source>
</evidence>
<gene>
    <name evidence="1" type="ORF">Y1Q_0018574</name>
</gene>
<keyword evidence="2" id="KW-1185">Reference proteome</keyword>
<proteinExistence type="predicted"/>
<name>A0A151PGQ1_ALLMI</name>
<protein>
    <submittedName>
        <fullName evidence="1">Uncharacterized protein</fullName>
    </submittedName>
</protein>
<dbReference type="AlphaFoldDB" id="A0A151PGQ1"/>
<evidence type="ECO:0000313" key="1">
    <source>
        <dbReference type="EMBL" id="KYO48281.1"/>
    </source>
</evidence>
<accession>A0A151PGQ1</accession>
<dbReference type="EMBL" id="AKHW03000230">
    <property type="protein sequence ID" value="KYO48281.1"/>
    <property type="molecule type" value="Genomic_DNA"/>
</dbReference>
<dbReference type="Proteomes" id="UP000050525">
    <property type="component" value="Unassembled WGS sequence"/>
</dbReference>
<organism evidence="1 2">
    <name type="scientific">Alligator mississippiensis</name>
    <name type="common">American alligator</name>
    <dbReference type="NCBI Taxonomy" id="8496"/>
    <lineage>
        <taxon>Eukaryota</taxon>
        <taxon>Metazoa</taxon>
        <taxon>Chordata</taxon>
        <taxon>Craniata</taxon>
        <taxon>Vertebrata</taxon>
        <taxon>Euteleostomi</taxon>
        <taxon>Archelosauria</taxon>
        <taxon>Archosauria</taxon>
        <taxon>Crocodylia</taxon>
        <taxon>Alligatoridae</taxon>
        <taxon>Alligatorinae</taxon>
        <taxon>Alligator</taxon>
    </lineage>
</organism>
<sequence length="87" mass="9463">MNLEELLDGDCKIILPRGSGQTLGTICFFTETEILLLCLKSMGFAGTRLSGLDPLYSSVEIRHDCTKYEPLIPSGYPLNTKPNASPG</sequence>
<comment type="caution">
    <text evidence="1">The sequence shown here is derived from an EMBL/GenBank/DDBJ whole genome shotgun (WGS) entry which is preliminary data.</text>
</comment>
<reference evidence="1 2" key="1">
    <citation type="journal article" date="2012" name="Genome Biol.">
        <title>Sequencing three crocodilian genomes to illuminate the evolution of archosaurs and amniotes.</title>
        <authorList>
            <person name="St John J.A."/>
            <person name="Braun E.L."/>
            <person name="Isberg S.R."/>
            <person name="Miles L.G."/>
            <person name="Chong A.Y."/>
            <person name="Gongora J."/>
            <person name="Dalzell P."/>
            <person name="Moran C."/>
            <person name="Bed'hom B."/>
            <person name="Abzhanov A."/>
            <person name="Burgess S.C."/>
            <person name="Cooksey A.M."/>
            <person name="Castoe T.A."/>
            <person name="Crawford N.G."/>
            <person name="Densmore L.D."/>
            <person name="Drew J.C."/>
            <person name="Edwards S.V."/>
            <person name="Faircloth B.C."/>
            <person name="Fujita M.K."/>
            <person name="Greenwold M.J."/>
            <person name="Hoffmann F.G."/>
            <person name="Howard J.M."/>
            <person name="Iguchi T."/>
            <person name="Janes D.E."/>
            <person name="Khan S.Y."/>
            <person name="Kohno S."/>
            <person name="de Koning A.J."/>
            <person name="Lance S.L."/>
            <person name="McCarthy F.M."/>
            <person name="McCormack J.E."/>
            <person name="Merchant M.E."/>
            <person name="Peterson D.G."/>
            <person name="Pollock D.D."/>
            <person name="Pourmand N."/>
            <person name="Raney B.J."/>
            <person name="Roessler K.A."/>
            <person name="Sanford J.R."/>
            <person name="Sawyer R.H."/>
            <person name="Schmidt C.J."/>
            <person name="Triplett E.W."/>
            <person name="Tuberville T.D."/>
            <person name="Venegas-Anaya M."/>
            <person name="Howard J.T."/>
            <person name="Jarvis E.D."/>
            <person name="Guillette L.J.Jr."/>
            <person name="Glenn T.C."/>
            <person name="Green R.E."/>
            <person name="Ray D.A."/>
        </authorList>
    </citation>
    <scope>NUCLEOTIDE SEQUENCE [LARGE SCALE GENOMIC DNA]</scope>
    <source>
        <strain evidence="1">KSC_2009_1</strain>
    </source>
</reference>